<dbReference type="GO" id="GO:0016020">
    <property type="term" value="C:membrane"/>
    <property type="evidence" value="ECO:0007669"/>
    <property type="project" value="UniProtKB-SubCell"/>
</dbReference>
<keyword evidence="3 6" id="KW-1133">Transmembrane helix</keyword>
<organism evidence="8 9">
    <name type="scientific">Pseudobacteriovorax antillogorgiicola</name>
    <dbReference type="NCBI Taxonomy" id="1513793"/>
    <lineage>
        <taxon>Bacteria</taxon>
        <taxon>Pseudomonadati</taxon>
        <taxon>Bdellovibrionota</taxon>
        <taxon>Oligoflexia</taxon>
        <taxon>Oligoflexales</taxon>
        <taxon>Pseudobacteriovoracaceae</taxon>
        <taxon>Pseudobacteriovorax</taxon>
    </lineage>
</organism>
<feature type="compositionally biased region" description="Pro residues" evidence="5">
    <location>
        <begin position="272"/>
        <end position="282"/>
    </location>
</feature>
<evidence type="ECO:0000256" key="4">
    <source>
        <dbReference type="ARBA" id="ARBA00023136"/>
    </source>
</evidence>
<feature type="transmembrane region" description="Helical" evidence="6">
    <location>
        <begin position="214"/>
        <end position="234"/>
    </location>
</feature>
<dbReference type="EMBL" id="FWZT01000005">
    <property type="protein sequence ID" value="SMF12523.1"/>
    <property type="molecule type" value="Genomic_DNA"/>
</dbReference>
<proteinExistence type="predicted"/>
<dbReference type="PANTHER" id="PTHR43731:SF26">
    <property type="entry name" value="RHOMBOID-LIKE PROTEIN 10, CHLOROPLASTIC"/>
    <property type="match status" value="1"/>
</dbReference>
<dbReference type="Gene3D" id="1.20.1540.10">
    <property type="entry name" value="Rhomboid-like"/>
    <property type="match status" value="1"/>
</dbReference>
<dbReference type="OrthoDB" id="5291037at2"/>
<dbReference type="Proteomes" id="UP000192907">
    <property type="component" value="Unassembled WGS sequence"/>
</dbReference>
<feature type="transmembrane region" description="Helical" evidence="6">
    <location>
        <begin position="161"/>
        <end position="180"/>
    </location>
</feature>
<protein>
    <submittedName>
        <fullName evidence="8">Membrane associated serine protease, rhomboid family</fullName>
    </submittedName>
</protein>
<sequence length="282" mass="31927">MDHAKRPTHDAENHAPLPPIPSHWEGDYRDLSTDDFLEDASKPSPGPLYTLIYKNALTPTIYWSVTLIIATIFHWLYGHQYDLTASYQSVFQGDQVWKLWSSLWIHSDIEHLLSNLWLFSVFAYLLRAFWGPSVFPVLSFGILGALTTATTIYHYGPGPRLLGASGMIYGMIGLWLVTYCRYETRFSLGTRIFRSIGFVLIMLFPTTVTKNVSYSAHAFGFLWGLGFGTLLILMRGNNHPEQESERALESPKAVITSTAPQDLSHFEVGQHYPPPKLPNQDT</sequence>
<dbReference type="GO" id="GO:0006508">
    <property type="term" value="P:proteolysis"/>
    <property type="evidence" value="ECO:0007669"/>
    <property type="project" value="UniProtKB-KW"/>
</dbReference>
<feature type="region of interest" description="Disordered" evidence="5">
    <location>
        <begin position="260"/>
        <end position="282"/>
    </location>
</feature>
<evidence type="ECO:0000256" key="1">
    <source>
        <dbReference type="ARBA" id="ARBA00004141"/>
    </source>
</evidence>
<dbReference type="AlphaFoldDB" id="A0A1Y6BIU0"/>
<keyword evidence="9" id="KW-1185">Reference proteome</keyword>
<feature type="transmembrane region" description="Helical" evidence="6">
    <location>
        <begin position="60"/>
        <end position="77"/>
    </location>
</feature>
<dbReference type="InterPro" id="IPR050925">
    <property type="entry name" value="Rhomboid_protease_S54"/>
</dbReference>
<dbReference type="GO" id="GO:0004252">
    <property type="term" value="F:serine-type endopeptidase activity"/>
    <property type="evidence" value="ECO:0007669"/>
    <property type="project" value="InterPro"/>
</dbReference>
<dbReference type="InterPro" id="IPR022764">
    <property type="entry name" value="Peptidase_S54_rhomboid_dom"/>
</dbReference>
<dbReference type="Pfam" id="PF01694">
    <property type="entry name" value="Rhomboid"/>
    <property type="match status" value="1"/>
</dbReference>
<evidence type="ECO:0000313" key="8">
    <source>
        <dbReference type="EMBL" id="SMF12523.1"/>
    </source>
</evidence>
<keyword evidence="8" id="KW-0645">Protease</keyword>
<dbReference type="STRING" id="1513793.SAMN06296036_105173"/>
<dbReference type="PANTHER" id="PTHR43731">
    <property type="entry name" value="RHOMBOID PROTEASE"/>
    <property type="match status" value="1"/>
</dbReference>
<feature type="transmembrane region" description="Helical" evidence="6">
    <location>
        <begin position="192"/>
        <end position="208"/>
    </location>
</feature>
<feature type="region of interest" description="Disordered" evidence="5">
    <location>
        <begin position="1"/>
        <end position="23"/>
    </location>
</feature>
<evidence type="ECO:0000256" key="3">
    <source>
        <dbReference type="ARBA" id="ARBA00022989"/>
    </source>
</evidence>
<keyword evidence="8" id="KW-0378">Hydrolase</keyword>
<reference evidence="9" key="1">
    <citation type="submission" date="2017-04" db="EMBL/GenBank/DDBJ databases">
        <authorList>
            <person name="Varghese N."/>
            <person name="Submissions S."/>
        </authorList>
    </citation>
    <scope>NUCLEOTIDE SEQUENCE [LARGE SCALE GENOMIC DNA]</scope>
    <source>
        <strain evidence="9">RKEM611</strain>
    </source>
</reference>
<name>A0A1Y6BIU0_9BACT</name>
<accession>A0A1Y6BIU0</accession>
<evidence type="ECO:0000256" key="6">
    <source>
        <dbReference type="SAM" id="Phobius"/>
    </source>
</evidence>
<evidence type="ECO:0000256" key="2">
    <source>
        <dbReference type="ARBA" id="ARBA00022692"/>
    </source>
</evidence>
<evidence type="ECO:0000313" key="9">
    <source>
        <dbReference type="Proteomes" id="UP000192907"/>
    </source>
</evidence>
<keyword evidence="4 6" id="KW-0472">Membrane</keyword>
<comment type="subcellular location">
    <subcellularLocation>
        <location evidence="1">Membrane</location>
        <topology evidence="1">Multi-pass membrane protein</topology>
    </subcellularLocation>
</comment>
<keyword evidence="2 6" id="KW-0812">Transmembrane</keyword>
<evidence type="ECO:0000259" key="7">
    <source>
        <dbReference type="Pfam" id="PF01694"/>
    </source>
</evidence>
<feature type="compositionally biased region" description="Basic and acidic residues" evidence="5">
    <location>
        <begin position="1"/>
        <end position="13"/>
    </location>
</feature>
<dbReference type="RefSeq" id="WP_132317361.1">
    <property type="nucleotide sequence ID" value="NZ_FWZT01000005.1"/>
</dbReference>
<evidence type="ECO:0000256" key="5">
    <source>
        <dbReference type="SAM" id="MobiDB-lite"/>
    </source>
</evidence>
<gene>
    <name evidence="8" type="ORF">SAMN06296036_105173</name>
</gene>
<dbReference type="SUPFAM" id="SSF144091">
    <property type="entry name" value="Rhomboid-like"/>
    <property type="match status" value="1"/>
</dbReference>
<dbReference type="InterPro" id="IPR035952">
    <property type="entry name" value="Rhomboid-like_sf"/>
</dbReference>
<feature type="domain" description="Peptidase S54 rhomboid" evidence="7">
    <location>
        <begin position="94"/>
        <end position="232"/>
    </location>
</feature>
<feature type="transmembrane region" description="Helical" evidence="6">
    <location>
        <begin position="137"/>
        <end position="155"/>
    </location>
</feature>